<protein>
    <submittedName>
        <fullName evidence="5">Os07g0533500 protein</fullName>
    </submittedName>
</protein>
<reference evidence="6" key="1">
    <citation type="journal article" date="2005" name="Nature">
        <title>The map-based sequence of the rice genome.</title>
        <authorList>
            <consortium name="International rice genome sequencing project (IRGSP)"/>
            <person name="Matsumoto T."/>
            <person name="Wu J."/>
            <person name="Kanamori H."/>
            <person name="Katayose Y."/>
            <person name="Fujisawa M."/>
            <person name="Namiki N."/>
            <person name="Mizuno H."/>
            <person name="Yamamoto K."/>
            <person name="Antonio B.A."/>
            <person name="Baba T."/>
            <person name="Sakata K."/>
            <person name="Nagamura Y."/>
            <person name="Aoki H."/>
            <person name="Arikawa K."/>
            <person name="Arita K."/>
            <person name="Bito T."/>
            <person name="Chiden Y."/>
            <person name="Fujitsuka N."/>
            <person name="Fukunaka R."/>
            <person name="Hamada M."/>
            <person name="Harada C."/>
            <person name="Hayashi A."/>
            <person name="Hijishita S."/>
            <person name="Honda M."/>
            <person name="Hosokawa S."/>
            <person name="Ichikawa Y."/>
            <person name="Idonuma A."/>
            <person name="Iijima M."/>
            <person name="Ikeda M."/>
            <person name="Ikeno M."/>
            <person name="Ito K."/>
            <person name="Ito S."/>
            <person name="Ito T."/>
            <person name="Ito Y."/>
            <person name="Ito Y."/>
            <person name="Iwabuchi A."/>
            <person name="Kamiya K."/>
            <person name="Karasawa W."/>
            <person name="Kurita K."/>
            <person name="Katagiri S."/>
            <person name="Kikuta A."/>
            <person name="Kobayashi H."/>
            <person name="Kobayashi N."/>
            <person name="Machita K."/>
            <person name="Maehara T."/>
            <person name="Masukawa M."/>
            <person name="Mizubayashi T."/>
            <person name="Mukai Y."/>
            <person name="Nagasaki H."/>
            <person name="Nagata Y."/>
            <person name="Naito S."/>
            <person name="Nakashima M."/>
            <person name="Nakama Y."/>
            <person name="Nakamichi Y."/>
            <person name="Nakamura M."/>
            <person name="Meguro A."/>
            <person name="Negishi M."/>
            <person name="Ohta I."/>
            <person name="Ohta T."/>
            <person name="Okamoto M."/>
            <person name="Ono N."/>
            <person name="Saji S."/>
            <person name="Sakaguchi M."/>
            <person name="Sakai K."/>
            <person name="Shibata M."/>
            <person name="Shimokawa T."/>
            <person name="Song J."/>
            <person name="Takazaki Y."/>
            <person name="Terasawa K."/>
            <person name="Tsugane M."/>
            <person name="Tsuji K."/>
            <person name="Ueda S."/>
            <person name="Waki K."/>
            <person name="Yamagata H."/>
            <person name="Yamamoto M."/>
            <person name="Yamamoto S."/>
            <person name="Yamane H."/>
            <person name="Yoshiki S."/>
            <person name="Yoshihara R."/>
            <person name="Yukawa K."/>
            <person name="Zhong H."/>
            <person name="Yano M."/>
            <person name="Yuan Q."/>
            <person name="Ouyang S."/>
            <person name="Liu J."/>
            <person name="Jones K.M."/>
            <person name="Gansberger K."/>
            <person name="Moffat K."/>
            <person name="Hill J."/>
            <person name="Bera J."/>
            <person name="Fadrosh D."/>
            <person name="Jin S."/>
            <person name="Johri S."/>
            <person name="Kim M."/>
            <person name="Overton L."/>
            <person name="Reardon M."/>
            <person name="Tsitrin T."/>
            <person name="Vuong H."/>
            <person name="Weaver B."/>
            <person name="Ciecko A."/>
            <person name="Tallon L."/>
            <person name="Jackson J."/>
            <person name="Pai G."/>
            <person name="Aken S.V."/>
            <person name="Utterback T."/>
            <person name="Reidmuller S."/>
            <person name="Feldblyum T."/>
            <person name="Hsiao J."/>
            <person name="Zismann V."/>
            <person name="Iobst S."/>
            <person name="de Vazeille A.R."/>
            <person name="Buell C.R."/>
            <person name="Ying K."/>
            <person name="Li Y."/>
            <person name="Lu T."/>
            <person name="Huang Y."/>
            <person name="Zhao Q."/>
            <person name="Feng Q."/>
            <person name="Zhang L."/>
            <person name="Zhu J."/>
            <person name="Weng Q."/>
            <person name="Mu J."/>
            <person name="Lu Y."/>
            <person name="Fan D."/>
            <person name="Liu Y."/>
            <person name="Guan J."/>
            <person name="Zhang Y."/>
            <person name="Yu S."/>
            <person name="Liu X."/>
            <person name="Zhang Y."/>
            <person name="Hong G."/>
            <person name="Han B."/>
            <person name="Choisne N."/>
            <person name="Demange N."/>
            <person name="Orjeda G."/>
            <person name="Samain S."/>
            <person name="Cattolico L."/>
            <person name="Pelletier E."/>
            <person name="Couloux A."/>
            <person name="Segurens B."/>
            <person name="Wincker P."/>
            <person name="D'Hont A."/>
            <person name="Scarpelli C."/>
            <person name="Weissenbach J."/>
            <person name="Salanoubat M."/>
            <person name="Quetier F."/>
            <person name="Yu Y."/>
            <person name="Kim H.R."/>
            <person name="Rambo T."/>
            <person name="Currie J."/>
            <person name="Collura K."/>
            <person name="Luo M."/>
            <person name="Yang T."/>
            <person name="Ammiraju J.S.S."/>
            <person name="Engler F."/>
            <person name="Soderlund C."/>
            <person name="Wing R.A."/>
            <person name="Palmer L.E."/>
            <person name="de la Bastide M."/>
            <person name="Spiegel L."/>
            <person name="Nascimento L."/>
            <person name="Zutavern T."/>
            <person name="O'Shaughnessy A."/>
            <person name="Dike S."/>
            <person name="Dedhia N."/>
            <person name="Preston R."/>
            <person name="Balija V."/>
            <person name="McCombie W.R."/>
            <person name="Chow T."/>
            <person name="Chen H."/>
            <person name="Chung M."/>
            <person name="Chen C."/>
            <person name="Shaw J."/>
            <person name="Wu H."/>
            <person name="Hsiao K."/>
            <person name="Chao Y."/>
            <person name="Chu M."/>
            <person name="Cheng C."/>
            <person name="Hour A."/>
            <person name="Lee P."/>
            <person name="Lin S."/>
            <person name="Lin Y."/>
            <person name="Liou J."/>
            <person name="Liu S."/>
            <person name="Hsing Y."/>
            <person name="Raghuvanshi S."/>
            <person name="Mohanty A."/>
            <person name="Bharti A.K."/>
            <person name="Gaur A."/>
            <person name="Gupta V."/>
            <person name="Kumar D."/>
            <person name="Ravi V."/>
            <person name="Vij S."/>
            <person name="Kapur A."/>
            <person name="Khurana P."/>
            <person name="Khurana P."/>
            <person name="Khurana J.P."/>
            <person name="Tyagi A.K."/>
            <person name="Gaikwad K."/>
            <person name="Singh A."/>
            <person name="Dalal V."/>
            <person name="Srivastava S."/>
            <person name="Dixit A."/>
            <person name="Pal A.K."/>
            <person name="Ghazi I.A."/>
            <person name="Yadav M."/>
            <person name="Pandit A."/>
            <person name="Bhargava A."/>
            <person name="Sureshbabu K."/>
            <person name="Batra K."/>
            <person name="Sharma T.R."/>
            <person name="Mohapatra T."/>
            <person name="Singh N.K."/>
            <person name="Messing J."/>
            <person name="Nelson A.B."/>
            <person name="Fuks G."/>
            <person name="Kavchok S."/>
            <person name="Keizer G."/>
            <person name="Linton E."/>
            <person name="Llaca V."/>
            <person name="Song R."/>
            <person name="Tanyolac B."/>
            <person name="Young S."/>
            <person name="Ho-Il K."/>
            <person name="Hahn J.H."/>
            <person name="Sangsakoo G."/>
            <person name="Vanavichit A."/>
            <person name="de Mattos Luiz.A.T."/>
            <person name="Zimmer P.D."/>
            <person name="Malone G."/>
            <person name="Dellagostin O."/>
            <person name="de Oliveira A.C."/>
            <person name="Bevan M."/>
            <person name="Bancroft I."/>
            <person name="Minx P."/>
            <person name="Cordum H."/>
            <person name="Wilson R."/>
            <person name="Cheng Z."/>
            <person name="Jin W."/>
            <person name="Jiang J."/>
            <person name="Leong S.A."/>
            <person name="Iwama H."/>
            <person name="Gojobori T."/>
            <person name="Itoh T."/>
            <person name="Niimura Y."/>
            <person name="Fujii Y."/>
            <person name="Habara T."/>
            <person name="Sakai H."/>
            <person name="Sato Y."/>
            <person name="Wilson G."/>
            <person name="Kumar K."/>
            <person name="McCouch S."/>
            <person name="Juretic N."/>
            <person name="Hoen D."/>
            <person name="Wright S."/>
            <person name="Bruskiewich R."/>
            <person name="Bureau T."/>
            <person name="Miyao A."/>
            <person name="Hirochika H."/>
            <person name="Nishikawa T."/>
            <person name="Kadowaki K."/>
            <person name="Sugiura M."/>
            <person name="Burr B."/>
            <person name="Sasaki T."/>
        </authorList>
    </citation>
    <scope>NUCLEOTIDE SEQUENCE [LARGE SCALE GENOMIC DNA]</scope>
    <source>
        <strain evidence="6">cv. Nipponbare</strain>
    </source>
</reference>
<dbReference type="STRING" id="39947.A0A0P0X721"/>
<dbReference type="Proteomes" id="UP000059680">
    <property type="component" value="Chromosome 7"/>
</dbReference>
<dbReference type="InterPro" id="IPR032799">
    <property type="entry name" value="TAXi_C"/>
</dbReference>
<dbReference type="GO" id="GO:0006508">
    <property type="term" value="P:proteolysis"/>
    <property type="evidence" value="ECO:0007669"/>
    <property type="project" value="UniProtKB-KW"/>
</dbReference>
<dbReference type="PaxDb" id="39947-A0A0P0X721"/>
<keyword evidence="1" id="KW-0645">Protease</keyword>
<organism evidence="5 6">
    <name type="scientific">Oryza sativa subsp. japonica</name>
    <name type="common">Rice</name>
    <dbReference type="NCBI Taxonomy" id="39947"/>
    <lineage>
        <taxon>Eukaryota</taxon>
        <taxon>Viridiplantae</taxon>
        <taxon>Streptophyta</taxon>
        <taxon>Embryophyta</taxon>
        <taxon>Tracheophyta</taxon>
        <taxon>Spermatophyta</taxon>
        <taxon>Magnoliopsida</taxon>
        <taxon>Liliopsida</taxon>
        <taxon>Poales</taxon>
        <taxon>Poaceae</taxon>
        <taxon>BOP clade</taxon>
        <taxon>Oryzoideae</taxon>
        <taxon>Oryzeae</taxon>
        <taxon>Oryzinae</taxon>
        <taxon>Oryza</taxon>
        <taxon>Oryza sativa</taxon>
    </lineage>
</organism>
<dbReference type="EMBL" id="AP014963">
    <property type="protein sequence ID" value="BAT01899.1"/>
    <property type="molecule type" value="Genomic_DNA"/>
</dbReference>
<evidence type="ECO:0000259" key="4">
    <source>
        <dbReference type="Pfam" id="PF14541"/>
    </source>
</evidence>
<sequence>MAFHPPLSYPTTPITTSTCSASPSTGHASLFPTTRSRSTQTPAKTRGVAFQIGAPATLLVEPAYTAVVEAFRARMSRTYEAVNGSGLLCFLVDDASKNVVTVPTMTMHFDGMDMELLFGNYFAYTGKQSGGGGGDVLCLMIGKSSTGSRIGNYLQMDFHVLYELKNSVLSVQPADCGKI</sequence>
<evidence type="ECO:0000256" key="3">
    <source>
        <dbReference type="SAM" id="MobiDB-lite"/>
    </source>
</evidence>
<name>A0A0P0X721_ORYSJ</name>
<gene>
    <name evidence="5" type="ordered locus">Os07g0533500</name>
    <name evidence="5" type="ORF">OSNPB_070533500</name>
</gene>
<dbReference type="FunCoup" id="A0A0P0X721">
    <property type="interactions" value="24"/>
</dbReference>
<reference evidence="5 6" key="2">
    <citation type="journal article" date="2013" name="Plant Cell Physiol.">
        <title>Rice Annotation Project Database (RAP-DB): an integrative and interactive database for rice genomics.</title>
        <authorList>
            <person name="Sakai H."/>
            <person name="Lee S.S."/>
            <person name="Tanaka T."/>
            <person name="Numa H."/>
            <person name="Kim J."/>
            <person name="Kawahara Y."/>
            <person name="Wakimoto H."/>
            <person name="Yang C.C."/>
            <person name="Iwamoto M."/>
            <person name="Abe T."/>
            <person name="Yamada Y."/>
            <person name="Muto A."/>
            <person name="Inokuchi H."/>
            <person name="Ikemura T."/>
            <person name="Matsumoto T."/>
            <person name="Sasaki T."/>
            <person name="Itoh T."/>
        </authorList>
    </citation>
    <scope>NUCLEOTIDE SEQUENCE [LARGE SCALE GENOMIC DNA]</scope>
    <source>
        <strain evidence="6">cv. Nipponbare</strain>
    </source>
</reference>
<dbReference type="InParanoid" id="A0A0P0X721"/>
<reference evidence="5 6" key="3">
    <citation type="journal article" date="2013" name="Rice">
        <title>Improvement of the Oryza sativa Nipponbare reference genome using next generation sequence and optical map data.</title>
        <authorList>
            <person name="Kawahara Y."/>
            <person name="de la Bastide M."/>
            <person name="Hamilton J.P."/>
            <person name="Kanamori H."/>
            <person name="McCombie W.R."/>
            <person name="Ouyang S."/>
            <person name="Schwartz D.C."/>
            <person name="Tanaka T."/>
            <person name="Wu J."/>
            <person name="Zhou S."/>
            <person name="Childs K.L."/>
            <person name="Davidson R.M."/>
            <person name="Lin H."/>
            <person name="Quesada-Ocampo L."/>
            <person name="Vaillancourt B."/>
            <person name="Sakai H."/>
            <person name="Lee S.S."/>
            <person name="Kim J."/>
            <person name="Numa H."/>
            <person name="Itoh T."/>
            <person name="Buell C.R."/>
            <person name="Matsumoto T."/>
        </authorList>
    </citation>
    <scope>NUCLEOTIDE SEQUENCE [LARGE SCALE GENOMIC DNA]</scope>
    <source>
        <strain evidence="6">cv. Nipponbare</strain>
    </source>
</reference>
<dbReference type="SUPFAM" id="SSF50630">
    <property type="entry name" value="Acid proteases"/>
    <property type="match status" value="1"/>
</dbReference>
<dbReference type="InterPro" id="IPR051708">
    <property type="entry name" value="Plant_Aspart_Prot_A1"/>
</dbReference>
<dbReference type="Pfam" id="PF14541">
    <property type="entry name" value="TAXi_C"/>
    <property type="match status" value="1"/>
</dbReference>
<feature type="region of interest" description="Disordered" evidence="3">
    <location>
        <begin position="14"/>
        <end position="42"/>
    </location>
</feature>
<evidence type="ECO:0000256" key="2">
    <source>
        <dbReference type="ARBA" id="ARBA00022801"/>
    </source>
</evidence>
<evidence type="ECO:0000313" key="5">
    <source>
        <dbReference type="EMBL" id="BAT01899.1"/>
    </source>
</evidence>
<dbReference type="PANTHER" id="PTHR47967:SF20">
    <property type="entry name" value="OS01G0696800 PROTEIN"/>
    <property type="match status" value="1"/>
</dbReference>
<dbReference type="GO" id="GO:0008233">
    <property type="term" value="F:peptidase activity"/>
    <property type="evidence" value="ECO:0007669"/>
    <property type="project" value="UniProtKB-KW"/>
</dbReference>
<feature type="domain" description="Xylanase inhibitor C-terminal" evidence="4">
    <location>
        <begin position="41"/>
        <end position="170"/>
    </location>
</feature>
<keyword evidence="6" id="KW-1185">Reference proteome</keyword>
<dbReference type="AlphaFoldDB" id="A0A0P0X721"/>
<keyword evidence="2" id="KW-0378">Hydrolase</keyword>
<accession>A0A0P0X721</accession>
<proteinExistence type="predicted"/>
<evidence type="ECO:0000313" key="6">
    <source>
        <dbReference type="Proteomes" id="UP000059680"/>
    </source>
</evidence>
<dbReference type="Gene3D" id="2.40.70.10">
    <property type="entry name" value="Acid Proteases"/>
    <property type="match status" value="1"/>
</dbReference>
<evidence type="ECO:0000256" key="1">
    <source>
        <dbReference type="ARBA" id="ARBA00022670"/>
    </source>
</evidence>
<dbReference type="PANTHER" id="PTHR47967">
    <property type="entry name" value="OS07G0603500 PROTEIN-RELATED"/>
    <property type="match status" value="1"/>
</dbReference>
<dbReference type="SMR" id="A0A0P0X721"/>
<dbReference type="InterPro" id="IPR021109">
    <property type="entry name" value="Peptidase_aspartic_dom_sf"/>
</dbReference>